<feature type="transmembrane region" description="Helical" evidence="9">
    <location>
        <begin position="311"/>
        <end position="330"/>
    </location>
</feature>
<dbReference type="SFLD" id="SFLDS00052">
    <property type="entry name" value="Ferric_Reductase_Domain"/>
    <property type="match status" value="1"/>
</dbReference>
<feature type="transmembrane region" description="Helical" evidence="9">
    <location>
        <begin position="171"/>
        <end position="189"/>
    </location>
</feature>
<evidence type="ECO:0000313" key="12">
    <source>
        <dbReference type="Proteomes" id="UP001492380"/>
    </source>
</evidence>
<protein>
    <submittedName>
        <fullName evidence="11">Ferric reductase transmembrane component</fullName>
    </submittedName>
</protein>
<evidence type="ECO:0000256" key="8">
    <source>
        <dbReference type="SAM" id="MobiDB-lite"/>
    </source>
</evidence>
<reference evidence="11 12" key="1">
    <citation type="submission" date="2024-04" db="EMBL/GenBank/DDBJ databases">
        <title>Phyllosticta paracitricarpa is synonymous to the EU quarantine fungus P. citricarpa based on phylogenomic analyses.</title>
        <authorList>
            <consortium name="Lawrence Berkeley National Laboratory"/>
            <person name="Van Ingen-Buijs V.A."/>
            <person name="Van Westerhoven A.C."/>
            <person name="Haridas S."/>
            <person name="Skiadas P."/>
            <person name="Martin F."/>
            <person name="Groenewald J.Z."/>
            <person name="Crous P.W."/>
            <person name="Seidl M.F."/>
        </authorList>
    </citation>
    <scope>NUCLEOTIDE SEQUENCE [LARGE SCALE GENOMIC DNA]</scope>
    <source>
        <strain evidence="11 12">CBS 123374</strain>
    </source>
</reference>
<evidence type="ECO:0000256" key="2">
    <source>
        <dbReference type="ARBA" id="ARBA00022448"/>
    </source>
</evidence>
<feature type="transmembrane region" description="Helical" evidence="9">
    <location>
        <begin position="336"/>
        <end position="356"/>
    </location>
</feature>
<feature type="domain" description="FAD-binding FR-type" evidence="10">
    <location>
        <begin position="349"/>
        <end position="488"/>
    </location>
</feature>
<dbReference type="InterPro" id="IPR013130">
    <property type="entry name" value="Fe3_Rdtase_TM_dom"/>
</dbReference>
<dbReference type="Proteomes" id="UP001492380">
    <property type="component" value="Unassembled WGS sequence"/>
</dbReference>
<proteinExistence type="predicted"/>
<comment type="caution">
    <text evidence="11">The sequence shown here is derived from an EMBL/GenBank/DDBJ whole genome shotgun (WGS) entry which is preliminary data.</text>
</comment>
<dbReference type="SUPFAM" id="SSF52343">
    <property type="entry name" value="Ferredoxin reductase-like, C-terminal NADP-linked domain"/>
    <property type="match status" value="1"/>
</dbReference>
<gene>
    <name evidence="11" type="ORF">HDK90DRAFT_483076</name>
</gene>
<keyword evidence="12" id="KW-1185">Reference proteome</keyword>
<organism evidence="11 12">
    <name type="scientific">Phyllosticta capitalensis</name>
    <dbReference type="NCBI Taxonomy" id="121624"/>
    <lineage>
        <taxon>Eukaryota</taxon>
        <taxon>Fungi</taxon>
        <taxon>Dikarya</taxon>
        <taxon>Ascomycota</taxon>
        <taxon>Pezizomycotina</taxon>
        <taxon>Dothideomycetes</taxon>
        <taxon>Dothideomycetes incertae sedis</taxon>
        <taxon>Botryosphaeriales</taxon>
        <taxon>Phyllostictaceae</taxon>
        <taxon>Phyllosticta</taxon>
    </lineage>
</organism>
<keyword evidence="4 9" id="KW-1133">Transmembrane helix</keyword>
<comment type="subcellular location">
    <subcellularLocation>
        <location evidence="1">Membrane</location>
        <topology evidence="1">Multi-pass membrane protein</topology>
    </subcellularLocation>
</comment>
<evidence type="ECO:0000256" key="5">
    <source>
        <dbReference type="ARBA" id="ARBA00023065"/>
    </source>
</evidence>
<feature type="transmembrane region" description="Helical" evidence="9">
    <location>
        <begin position="195"/>
        <end position="219"/>
    </location>
</feature>
<dbReference type="CDD" id="cd06186">
    <property type="entry name" value="NOX_Duox_like_FAD_NADP"/>
    <property type="match status" value="1"/>
</dbReference>
<feature type="compositionally biased region" description="Low complexity" evidence="8">
    <location>
        <begin position="96"/>
        <end position="105"/>
    </location>
</feature>
<dbReference type="PROSITE" id="PS51384">
    <property type="entry name" value="FAD_FR"/>
    <property type="match status" value="1"/>
</dbReference>
<evidence type="ECO:0000256" key="3">
    <source>
        <dbReference type="ARBA" id="ARBA00022692"/>
    </source>
</evidence>
<evidence type="ECO:0000256" key="1">
    <source>
        <dbReference type="ARBA" id="ARBA00004141"/>
    </source>
</evidence>
<accession>A0ABR1YUL5</accession>
<evidence type="ECO:0000256" key="6">
    <source>
        <dbReference type="ARBA" id="ARBA00023136"/>
    </source>
</evidence>
<dbReference type="Gene3D" id="3.40.50.80">
    <property type="entry name" value="Nucleotide-binding domain of ferredoxin-NADP reductase (FNR) module"/>
    <property type="match status" value="2"/>
</dbReference>
<evidence type="ECO:0000256" key="9">
    <source>
        <dbReference type="SAM" id="Phobius"/>
    </source>
</evidence>
<keyword evidence="6 9" id="KW-0472">Membrane</keyword>
<dbReference type="EMBL" id="JBBWRZ010000004">
    <property type="protein sequence ID" value="KAK8238377.1"/>
    <property type="molecule type" value="Genomic_DNA"/>
</dbReference>
<dbReference type="Pfam" id="PF01794">
    <property type="entry name" value="Ferric_reduct"/>
    <property type="match status" value="1"/>
</dbReference>
<feature type="transmembrane region" description="Helical" evidence="9">
    <location>
        <begin position="496"/>
        <end position="517"/>
    </location>
</feature>
<sequence>MESDYLWSWSRETAASQSDSILPYRIAEGPNVPVNDPRFRKLVENILYSRWLLQSYNLVLLGILLLFAAEHWGGLLLDAYRRRRQRTKSQANVGESSTSSSSSSTLEGTATPPNKGKIGDEDEERRLLLAPTSTKKQAPGFLAALCHHVKAWAMYQPRPIPFVNKQLPSNATSLAVLVLLGLNIFYLFFRTPLSIPLLFVFADRCGILFVSNLPLLYLFAAKNQPISWLTGRSYESLNIFHRRLGEIVCLLALLHGLGMFGVWYTLLNPIGFGLKRFLLSHVILPGIGALISYELIYLTSLGTFRQKCYETFLVLHVGLQAAALVLLWLHHTRARVWVGIALLIFLVDRIVFRLGIKSTTMRADISILEDGKTVLLSTNWDLPQSAGPLQRLLGRNISRGWETSDHAFVTVPAISHKHLTQAHPFTIASPAPPPPQDARQPADQPRHAWLSFLIRAQEGFSRDLLLHAQTHSSVRLRLDGPYGSQRPVRLLQRSRMAIVIAGGSGVAVAFPLLWALLNGRSSQQDVESHHSDGPRHVCFLWVVHSRQQLPWLPKERLDELRGWGAHVLVPEPTEEAGRPDVAGVVRDWASTYDDAAGGSIGAVVSGPDGMNRAARNACAKLASEGRRIDVAVEKFGW</sequence>
<feature type="transmembrane region" description="Helical" evidence="9">
    <location>
        <begin position="278"/>
        <end position="299"/>
    </location>
</feature>
<evidence type="ECO:0000256" key="7">
    <source>
        <dbReference type="ARBA" id="ARBA00023180"/>
    </source>
</evidence>
<feature type="transmembrane region" description="Helical" evidence="9">
    <location>
        <begin position="58"/>
        <end position="80"/>
    </location>
</feature>
<evidence type="ECO:0000259" key="10">
    <source>
        <dbReference type="PROSITE" id="PS51384"/>
    </source>
</evidence>
<evidence type="ECO:0000313" key="11">
    <source>
        <dbReference type="EMBL" id="KAK8238377.1"/>
    </source>
</evidence>
<dbReference type="SFLD" id="SFLDG01168">
    <property type="entry name" value="Ferric_reductase_subgroup_(FRE"/>
    <property type="match status" value="1"/>
</dbReference>
<keyword evidence="5" id="KW-0406">Ion transport</keyword>
<dbReference type="InterPro" id="IPR017927">
    <property type="entry name" value="FAD-bd_FR_type"/>
</dbReference>
<dbReference type="InterPro" id="IPR051410">
    <property type="entry name" value="Ferric/Cupric_Reductase"/>
</dbReference>
<dbReference type="InterPro" id="IPR039261">
    <property type="entry name" value="FNR_nucleotide-bd"/>
</dbReference>
<keyword evidence="2" id="KW-0813">Transport</keyword>
<keyword evidence="3 9" id="KW-0812">Transmembrane</keyword>
<evidence type="ECO:0000256" key="4">
    <source>
        <dbReference type="ARBA" id="ARBA00022989"/>
    </source>
</evidence>
<keyword evidence="7" id="KW-0325">Glycoprotein</keyword>
<name>A0ABR1YUL5_9PEZI</name>
<feature type="transmembrane region" description="Helical" evidence="9">
    <location>
        <begin position="247"/>
        <end position="266"/>
    </location>
</feature>
<dbReference type="PANTHER" id="PTHR32361">
    <property type="entry name" value="FERRIC/CUPRIC REDUCTASE TRANSMEMBRANE COMPONENT"/>
    <property type="match status" value="1"/>
</dbReference>
<dbReference type="PANTHER" id="PTHR32361:SF9">
    <property type="entry name" value="FERRIC REDUCTASE TRANSMEMBRANE COMPONENT 3-RELATED"/>
    <property type="match status" value="1"/>
</dbReference>
<feature type="region of interest" description="Disordered" evidence="8">
    <location>
        <begin position="88"/>
        <end position="122"/>
    </location>
</feature>